<reference evidence="9" key="2">
    <citation type="submission" date="2025-09" db="UniProtKB">
        <authorList>
            <consortium name="Ensembl"/>
        </authorList>
    </citation>
    <scope>IDENTIFICATION</scope>
</reference>
<dbReference type="SMR" id="A0A3Q3MJD5"/>
<evidence type="ECO:0000259" key="8">
    <source>
        <dbReference type="Pfam" id="PF21985"/>
    </source>
</evidence>
<dbReference type="GeneID" id="113132321"/>
<dbReference type="FunFam" id="3.10.330.20:FF:000003">
    <property type="entry name" value="tRNA (Adenine(58)-N(1))-methyltransferase, mitochondrial isoform X1"/>
    <property type="match status" value="1"/>
</dbReference>
<dbReference type="GO" id="GO:0030488">
    <property type="term" value="P:tRNA methylation"/>
    <property type="evidence" value="ECO:0007669"/>
    <property type="project" value="InterPro"/>
</dbReference>
<evidence type="ECO:0000259" key="7">
    <source>
        <dbReference type="Pfam" id="PF08704"/>
    </source>
</evidence>
<protein>
    <recommendedName>
        <fullName evidence="1">tRNA (adenine(58)-N(1))-methyltransferase</fullName>
        <ecNumber evidence="1">2.1.1.220</ecNumber>
    </recommendedName>
</protein>
<dbReference type="Gene3D" id="3.40.50.150">
    <property type="entry name" value="Vaccinia Virus protein VP39"/>
    <property type="match status" value="1"/>
</dbReference>
<sequence>MAFAGLLFMHRLVKICTYSQSHLRDRAILKLIKRRTEKKLLSTSSLKCNGNERDDSCSPPLSTKLTPRQELLSRRMRPLSPLERISSLLPQDALSPEVMQLREQNHQVPKEYSDIQVSVTHCTQGEQEKILTEDNSEAHIGSDAAVETVISETQLNGAFHEEKRWISGTLPEERLLAFGELLIAEYRNKGQVEYRKMFPLQEGARLQSSWGIILHDNIAGQPASQFLKTSRGFPILIRRPSLEDYVLHMKRAPVITYPKDASTMLMMMDVTEGDCVLDSGSGSGAMSLFLSRAVGSKGRVLSVEIRKDHHNTAVLNYKRWRTSWSLRRGEEWPDNVQFHIADLSMASSLLAGQGFHAVSLDMIHPQLVLPTVTPHMHLGAVCAVYLANITQVIDLLEGLRCLALPLLCERIIEVPIRDWVVAPAIQKDGRYCVRKLPMPFEECREEGKSQETIREELNTEEPPAFGNIPYIARPHPEQLSHTAFLVKLRKYVK</sequence>
<dbReference type="Pfam" id="PF21985">
    <property type="entry name" value="TR61B_FKBP-like"/>
    <property type="match status" value="1"/>
</dbReference>
<keyword evidence="10" id="KW-1185">Reference proteome</keyword>
<dbReference type="FunFam" id="3.40.50.150:FF:000181">
    <property type="entry name" value="tRNA (Adenine(58)-N(1))-methyltransferase, mitochondrial isoform X4"/>
    <property type="match status" value="1"/>
</dbReference>
<dbReference type="GO" id="GO:0031515">
    <property type="term" value="C:tRNA (m1A) methyltransferase complex"/>
    <property type="evidence" value="ECO:0007669"/>
    <property type="project" value="InterPro"/>
</dbReference>
<dbReference type="Gene3D" id="3.10.330.20">
    <property type="match status" value="1"/>
</dbReference>
<dbReference type="STRING" id="205130.ENSMAMP00000021044"/>
<evidence type="ECO:0000313" key="9">
    <source>
        <dbReference type="Ensembl" id="ENSMAMP00000021044.1"/>
    </source>
</evidence>
<dbReference type="Proteomes" id="UP000261640">
    <property type="component" value="Unplaced"/>
</dbReference>
<comment type="catalytic activity">
    <reaction evidence="6">
        <text>an adenosine in mRNA + S-adenosyl-L-methionine = an N(1)-methyladenosine in mRNA + S-adenosyl-L-homocysteine + H(+)</text>
        <dbReference type="Rhea" id="RHEA:55392"/>
        <dbReference type="Rhea" id="RHEA-COMP:12414"/>
        <dbReference type="Rhea" id="RHEA-COMP:12415"/>
        <dbReference type="ChEBI" id="CHEBI:15378"/>
        <dbReference type="ChEBI" id="CHEBI:57856"/>
        <dbReference type="ChEBI" id="CHEBI:59789"/>
        <dbReference type="ChEBI" id="CHEBI:74411"/>
        <dbReference type="ChEBI" id="CHEBI:74491"/>
    </reaction>
</comment>
<dbReference type="InterPro" id="IPR049470">
    <property type="entry name" value="TRM61_C"/>
</dbReference>
<dbReference type="InParanoid" id="A0A3Q3MJD5"/>
<dbReference type="GeneTree" id="ENSGT00940000154239"/>
<dbReference type="PANTHER" id="PTHR12133">
    <property type="entry name" value="TRNA (ADENINE(58)-N(1))-METHYLTRANSFERASE"/>
    <property type="match status" value="1"/>
</dbReference>
<keyword evidence="5" id="KW-0819">tRNA processing</keyword>
<dbReference type="InterPro" id="IPR014816">
    <property type="entry name" value="tRNA_MeTrfase_Gcd14"/>
</dbReference>
<keyword evidence="4" id="KW-0949">S-adenosyl-L-methionine</keyword>
<dbReference type="InterPro" id="IPR029063">
    <property type="entry name" value="SAM-dependent_MTases_sf"/>
</dbReference>
<feature type="domain" description="TR61B FKBP-like" evidence="8">
    <location>
        <begin position="178"/>
        <end position="232"/>
    </location>
</feature>
<dbReference type="RefSeq" id="XP_026166094.1">
    <property type="nucleotide sequence ID" value="XM_026310309.1"/>
</dbReference>
<dbReference type="GO" id="GO:0005739">
    <property type="term" value="C:mitochondrion"/>
    <property type="evidence" value="ECO:0007669"/>
    <property type="project" value="TreeGrafter"/>
</dbReference>
<dbReference type="FunCoup" id="A0A3Q3MJD5">
    <property type="interactions" value="25"/>
</dbReference>
<dbReference type="OrthoDB" id="5585464at2759"/>
<keyword evidence="2" id="KW-0489">Methyltransferase</keyword>
<proteinExistence type="predicted"/>
<dbReference type="CTD" id="55006"/>
<dbReference type="PROSITE" id="PS51620">
    <property type="entry name" value="SAM_TRM61"/>
    <property type="match status" value="1"/>
</dbReference>
<dbReference type="Ensembl" id="ENSMAMT00000021586.2">
    <property type="protein sequence ID" value="ENSMAMP00000021044.1"/>
    <property type="gene ID" value="ENSMAMG00000014144.2"/>
</dbReference>
<dbReference type="GO" id="GO:0160107">
    <property type="term" value="F:tRNA (adenine(58)-N1)-methyltransferase activity"/>
    <property type="evidence" value="ECO:0007669"/>
    <property type="project" value="UniProtKB-EC"/>
</dbReference>
<evidence type="ECO:0000256" key="3">
    <source>
        <dbReference type="ARBA" id="ARBA00022679"/>
    </source>
</evidence>
<feature type="domain" description="tRNA (adenine(58)-N(1))-methyltransferase catalytic subunit TRM61 C-terminal" evidence="7">
    <location>
        <begin position="245"/>
        <end position="486"/>
    </location>
</feature>
<evidence type="ECO:0000256" key="1">
    <source>
        <dbReference type="ARBA" id="ARBA00012796"/>
    </source>
</evidence>
<organism evidence="9 10">
    <name type="scientific">Mastacembelus armatus</name>
    <name type="common">zig-zag eel</name>
    <dbReference type="NCBI Taxonomy" id="205130"/>
    <lineage>
        <taxon>Eukaryota</taxon>
        <taxon>Metazoa</taxon>
        <taxon>Chordata</taxon>
        <taxon>Craniata</taxon>
        <taxon>Vertebrata</taxon>
        <taxon>Euteleostomi</taxon>
        <taxon>Actinopterygii</taxon>
        <taxon>Neopterygii</taxon>
        <taxon>Teleostei</taxon>
        <taxon>Neoteleostei</taxon>
        <taxon>Acanthomorphata</taxon>
        <taxon>Anabantaria</taxon>
        <taxon>Synbranchiformes</taxon>
        <taxon>Mastacembelidae</taxon>
        <taxon>Mastacembelus</taxon>
    </lineage>
</organism>
<dbReference type="SUPFAM" id="SSF53335">
    <property type="entry name" value="S-adenosyl-L-methionine-dependent methyltransferases"/>
    <property type="match status" value="1"/>
</dbReference>
<accession>A0A3Q3MJD5</accession>
<evidence type="ECO:0000313" key="10">
    <source>
        <dbReference type="Proteomes" id="UP000261640"/>
    </source>
</evidence>
<dbReference type="AlphaFoldDB" id="A0A3Q3MJD5"/>
<dbReference type="Pfam" id="PF08704">
    <property type="entry name" value="GCD14"/>
    <property type="match status" value="1"/>
</dbReference>
<name>A0A3Q3MJD5_9TELE</name>
<reference evidence="9" key="1">
    <citation type="submission" date="2025-08" db="UniProtKB">
        <authorList>
            <consortium name="Ensembl"/>
        </authorList>
    </citation>
    <scope>IDENTIFICATION</scope>
</reference>
<evidence type="ECO:0000256" key="5">
    <source>
        <dbReference type="ARBA" id="ARBA00022694"/>
    </source>
</evidence>
<dbReference type="PANTHER" id="PTHR12133:SF1">
    <property type="entry name" value="TRNA (ADENINE(58)-N(1))-METHYLTRANSFERASE, MITOCHONDRIAL"/>
    <property type="match status" value="1"/>
</dbReference>
<dbReference type="InterPro" id="IPR054151">
    <property type="entry name" value="TR61B_FKBP-like"/>
</dbReference>
<dbReference type="EC" id="2.1.1.220" evidence="1"/>
<evidence type="ECO:0000256" key="4">
    <source>
        <dbReference type="ARBA" id="ARBA00022691"/>
    </source>
</evidence>
<evidence type="ECO:0000256" key="2">
    <source>
        <dbReference type="ARBA" id="ARBA00022603"/>
    </source>
</evidence>
<evidence type="ECO:0000256" key="6">
    <source>
        <dbReference type="ARBA" id="ARBA00048481"/>
    </source>
</evidence>
<keyword evidence="3" id="KW-0808">Transferase</keyword>